<evidence type="ECO:0000256" key="1">
    <source>
        <dbReference type="SAM" id="Phobius"/>
    </source>
</evidence>
<feature type="non-terminal residue" evidence="3">
    <location>
        <position position="184"/>
    </location>
</feature>
<keyword evidence="4" id="KW-1185">Reference proteome</keyword>
<feature type="transmembrane region" description="Helical" evidence="1">
    <location>
        <begin position="128"/>
        <end position="151"/>
    </location>
</feature>
<dbReference type="AlphaFoldDB" id="A0A433SIC7"/>
<proteinExistence type="predicted"/>
<keyword evidence="1" id="KW-0472">Membrane</keyword>
<dbReference type="Gene3D" id="1.20.1070.10">
    <property type="entry name" value="Rhodopsin 7-helix transmembrane proteins"/>
    <property type="match status" value="1"/>
</dbReference>
<gene>
    <name evidence="3" type="ORF">EGW08_023553</name>
</gene>
<dbReference type="EMBL" id="RQTK01002103">
    <property type="protein sequence ID" value="RUS68685.1"/>
    <property type="molecule type" value="Genomic_DNA"/>
</dbReference>
<dbReference type="Proteomes" id="UP000271974">
    <property type="component" value="Unassembled WGS sequence"/>
</dbReference>
<accession>A0A433SIC7</accession>
<protein>
    <recommendedName>
        <fullName evidence="2">7TM GPCR serpentine receptor class x (Srx) domain-containing protein</fullName>
    </recommendedName>
</protein>
<dbReference type="OrthoDB" id="6117694at2759"/>
<keyword evidence="1" id="KW-0812">Transmembrane</keyword>
<reference evidence="3 4" key="1">
    <citation type="submission" date="2019-01" db="EMBL/GenBank/DDBJ databases">
        <title>A draft genome assembly of the solar-powered sea slug Elysia chlorotica.</title>
        <authorList>
            <person name="Cai H."/>
            <person name="Li Q."/>
            <person name="Fang X."/>
            <person name="Li J."/>
            <person name="Curtis N.E."/>
            <person name="Altenburger A."/>
            <person name="Shibata T."/>
            <person name="Feng M."/>
            <person name="Maeda T."/>
            <person name="Schwartz J.A."/>
            <person name="Shigenobu S."/>
            <person name="Lundholm N."/>
            <person name="Nishiyama T."/>
            <person name="Yang H."/>
            <person name="Hasebe M."/>
            <person name="Li S."/>
            <person name="Pierce S.K."/>
            <person name="Wang J."/>
        </authorList>
    </citation>
    <scope>NUCLEOTIDE SEQUENCE [LARGE SCALE GENOMIC DNA]</scope>
    <source>
        <strain evidence="3">EC2010</strain>
        <tissue evidence="3">Whole organism of an adult</tissue>
    </source>
</reference>
<organism evidence="3 4">
    <name type="scientific">Elysia chlorotica</name>
    <name type="common">Eastern emerald elysia</name>
    <name type="synonym">Sea slug</name>
    <dbReference type="NCBI Taxonomy" id="188477"/>
    <lineage>
        <taxon>Eukaryota</taxon>
        <taxon>Metazoa</taxon>
        <taxon>Spiralia</taxon>
        <taxon>Lophotrochozoa</taxon>
        <taxon>Mollusca</taxon>
        <taxon>Gastropoda</taxon>
        <taxon>Heterobranchia</taxon>
        <taxon>Euthyneura</taxon>
        <taxon>Panpulmonata</taxon>
        <taxon>Sacoglossa</taxon>
        <taxon>Placobranchoidea</taxon>
        <taxon>Plakobranchidae</taxon>
        <taxon>Elysia</taxon>
    </lineage>
</organism>
<sequence length="184" mass="20144">AGGTMHNSTSAPVLTITALVYGLGTSSSPSYDIPEWLFSYLTEFISYTMVTVTFFGLIGNTIIIITLVKIGFVTPINISFFALCISDCLCIVSIAWSAICNIPALAESDLPFKTKEVAKPTGGTKSNIFWKTAWITAFISLERCICVVFPLKIKKIVSPGKTLFSVCIYISLTCLYIHTILQFK</sequence>
<evidence type="ECO:0000313" key="3">
    <source>
        <dbReference type="EMBL" id="RUS68685.1"/>
    </source>
</evidence>
<feature type="transmembrane region" description="Helical" evidence="1">
    <location>
        <begin position="163"/>
        <end position="181"/>
    </location>
</feature>
<evidence type="ECO:0000259" key="2">
    <source>
        <dbReference type="Pfam" id="PF10328"/>
    </source>
</evidence>
<keyword evidence="1" id="KW-1133">Transmembrane helix</keyword>
<feature type="domain" description="7TM GPCR serpentine receptor class x (Srx)" evidence="2">
    <location>
        <begin position="51"/>
        <end position="180"/>
    </location>
</feature>
<dbReference type="Pfam" id="PF10328">
    <property type="entry name" value="7TM_GPCR_Srx"/>
    <property type="match status" value="1"/>
</dbReference>
<dbReference type="InterPro" id="IPR019430">
    <property type="entry name" value="7TM_GPCR_serpentine_rcpt_Srx"/>
</dbReference>
<feature type="non-terminal residue" evidence="3">
    <location>
        <position position="1"/>
    </location>
</feature>
<comment type="caution">
    <text evidence="3">The sequence shown here is derived from an EMBL/GenBank/DDBJ whole genome shotgun (WGS) entry which is preliminary data.</text>
</comment>
<dbReference type="SUPFAM" id="SSF81321">
    <property type="entry name" value="Family A G protein-coupled receptor-like"/>
    <property type="match status" value="1"/>
</dbReference>
<evidence type="ECO:0000313" key="4">
    <source>
        <dbReference type="Proteomes" id="UP000271974"/>
    </source>
</evidence>
<feature type="transmembrane region" description="Helical" evidence="1">
    <location>
        <begin position="80"/>
        <end position="106"/>
    </location>
</feature>
<feature type="transmembrane region" description="Helical" evidence="1">
    <location>
        <begin position="44"/>
        <end position="68"/>
    </location>
</feature>
<name>A0A433SIC7_ELYCH</name>